<organism evidence="6 7">
    <name type="scientific">Aquatica leii</name>
    <dbReference type="NCBI Taxonomy" id="1421715"/>
    <lineage>
        <taxon>Eukaryota</taxon>
        <taxon>Metazoa</taxon>
        <taxon>Ecdysozoa</taxon>
        <taxon>Arthropoda</taxon>
        <taxon>Hexapoda</taxon>
        <taxon>Insecta</taxon>
        <taxon>Pterygota</taxon>
        <taxon>Neoptera</taxon>
        <taxon>Endopterygota</taxon>
        <taxon>Coleoptera</taxon>
        <taxon>Polyphaga</taxon>
        <taxon>Elateriformia</taxon>
        <taxon>Elateroidea</taxon>
        <taxon>Lampyridae</taxon>
        <taxon>Luciolinae</taxon>
        <taxon>Aquatica</taxon>
    </lineage>
</organism>
<dbReference type="SMART" id="SM00355">
    <property type="entry name" value="ZnF_C2H2"/>
    <property type="match status" value="7"/>
</dbReference>
<keyword evidence="7" id="KW-1185">Reference proteome</keyword>
<dbReference type="GO" id="GO:0005634">
    <property type="term" value="C:nucleus"/>
    <property type="evidence" value="ECO:0007669"/>
    <property type="project" value="TreeGrafter"/>
</dbReference>
<proteinExistence type="predicted"/>
<dbReference type="Pfam" id="PF23225">
    <property type="entry name" value="zf-C2H2_7th_ZNF462"/>
    <property type="match status" value="1"/>
</dbReference>
<keyword evidence="2" id="KW-0677">Repeat</keyword>
<evidence type="ECO:0000256" key="4">
    <source>
        <dbReference type="ARBA" id="ARBA00022833"/>
    </source>
</evidence>
<feature type="domain" description="C2H2-type" evidence="5">
    <location>
        <begin position="31"/>
        <end position="54"/>
    </location>
</feature>
<dbReference type="Gene3D" id="3.30.160.60">
    <property type="entry name" value="Classic Zinc Finger"/>
    <property type="match status" value="1"/>
</dbReference>
<protein>
    <recommendedName>
        <fullName evidence="5">C2H2-type domain-containing protein</fullName>
    </recommendedName>
</protein>
<accession>A0AAN7SBB9</accession>
<evidence type="ECO:0000256" key="3">
    <source>
        <dbReference type="ARBA" id="ARBA00022771"/>
    </source>
</evidence>
<evidence type="ECO:0000259" key="5">
    <source>
        <dbReference type="PROSITE" id="PS00028"/>
    </source>
</evidence>
<dbReference type="GO" id="GO:0008270">
    <property type="term" value="F:zinc ion binding"/>
    <property type="evidence" value="ECO:0007669"/>
    <property type="project" value="UniProtKB-KW"/>
</dbReference>
<keyword evidence="1" id="KW-0479">Metal-binding</keyword>
<comment type="caution">
    <text evidence="6">The sequence shown here is derived from an EMBL/GenBank/DDBJ whole genome shotgun (WGS) entry which is preliminary data.</text>
</comment>
<dbReference type="PANTHER" id="PTHR24403:SF86">
    <property type="entry name" value="C2H2-TYPE DOMAIN-CONTAINING PROTEIN"/>
    <property type="match status" value="1"/>
</dbReference>
<name>A0AAN7SBB9_9COLE</name>
<dbReference type="EMBL" id="JARPUR010000008">
    <property type="protein sequence ID" value="KAK4872222.1"/>
    <property type="molecule type" value="Genomic_DNA"/>
</dbReference>
<dbReference type="InterPro" id="IPR050688">
    <property type="entry name" value="Zinc_finger/UBP_domain"/>
</dbReference>
<keyword evidence="3" id="KW-0863">Zinc-finger</keyword>
<evidence type="ECO:0000256" key="1">
    <source>
        <dbReference type="ARBA" id="ARBA00022723"/>
    </source>
</evidence>
<sequence>MRPNENDEPVSKPAIVTDVPKYVQPKERFSCGAYKCKYKCSTENVLRFHLETFHSDDTKYKCTHCHEDLSNEKGTIDIRQILEHLHMHDRYLYRCYYCKFIHYAKEKVEQHVLNKHDGSYIIAVREMSHEQLAAPVVKKEVKKVSVWYCSICKYRSIVKMYIIIHMKNKHNLDSQFKCPVCPYTSDTRQNVSNHLKNEHPQSTCDVVYTYYTKEKKRIAATNLFINQKKNADTDNYSSEKQTYGFEGSNNNVENVSLEMIEQLDAEVINVTGIFGSLGKPYKAEYVCPLCNTFKTCEVEDITNHLYEELDYSRYSCMKCDFTSYIYDAIEKHYVKEHLFQEIKILPSNFYIEDWVKKVISFQSRIIASNKSTMSSTSPCVGSCSTDSIIKKKQESVKHG</sequence>
<gene>
    <name evidence="6" type="ORF">RN001_016346</name>
</gene>
<dbReference type="AlphaFoldDB" id="A0AAN7SBB9"/>
<evidence type="ECO:0000313" key="7">
    <source>
        <dbReference type="Proteomes" id="UP001353858"/>
    </source>
</evidence>
<dbReference type="Proteomes" id="UP001353858">
    <property type="component" value="Unassembled WGS sequence"/>
</dbReference>
<evidence type="ECO:0000256" key="2">
    <source>
        <dbReference type="ARBA" id="ARBA00022737"/>
    </source>
</evidence>
<dbReference type="PROSITE" id="PS00028">
    <property type="entry name" value="ZINC_FINGER_C2H2_1"/>
    <property type="match status" value="1"/>
</dbReference>
<reference evidence="7" key="1">
    <citation type="submission" date="2023-01" db="EMBL/GenBank/DDBJ databases">
        <title>Key to firefly adult light organ development and bioluminescence: homeobox transcription factors regulate luciferase expression and transportation to peroxisome.</title>
        <authorList>
            <person name="Fu X."/>
        </authorList>
    </citation>
    <scope>NUCLEOTIDE SEQUENCE [LARGE SCALE GENOMIC DNA]</scope>
</reference>
<dbReference type="InterPro" id="IPR013087">
    <property type="entry name" value="Znf_C2H2_type"/>
</dbReference>
<dbReference type="GO" id="GO:0045944">
    <property type="term" value="P:positive regulation of transcription by RNA polymerase II"/>
    <property type="evidence" value="ECO:0007669"/>
    <property type="project" value="TreeGrafter"/>
</dbReference>
<evidence type="ECO:0000313" key="6">
    <source>
        <dbReference type="EMBL" id="KAK4872222.1"/>
    </source>
</evidence>
<dbReference type="InterPro" id="IPR059059">
    <property type="entry name" value="Znf-C2H2_7th_ZNF462"/>
</dbReference>
<keyword evidence="4" id="KW-0862">Zinc</keyword>
<dbReference type="PANTHER" id="PTHR24403">
    <property type="entry name" value="ZINC FINGER PROTEIN"/>
    <property type="match status" value="1"/>
</dbReference>